<dbReference type="InterPro" id="IPR056228">
    <property type="entry name" value="ABCC10-like_N"/>
</dbReference>
<proteinExistence type="inferred from homology"/>
<keyword evidence="5 13" id="KW-0812">Transmembrane</keyword>
<dbReference type="FunFam" id="3.40.50.300:FF:000163">
    <property type="entry name" value="Multidrug resistance-associated protein member 4"/>
    <property type="match status" value="1"/>
</dbReference>
<evidence type="ECO:0000256" key="1">
    <source>
        <dbReference type="ARBA" id="ARBA00004141"/>
    </source>
</evidence>
<evidence type="ECO:0000259" key="14">
    <source>
        <dbReference type="PROSITE" id="PS50893"/>
    </source>
</evidence>
<feature type="transmembrane region" description="Helical" evidence="13">
    <location>
        <begin position="927"/>
        <end position="945"/>
    </location>
</feature>
<feature type="domain" description="ABC transporter" evidence="14">
    <location>
        <begin position="2637"/>
        <end position="2871"/>
    </location>
</feature>
<feature type="transmembrane region" description="Helical" evidence="13">
    <location>
        <begin position="1501"/>
        <end position="1520"/>
    </location>
</feature>
<keyword evidence="7" id="KW-0547">Nucleotide-binding</keyword>
<dbReference type="PANTHER" id="PTHR24223:SF263">
    <property type="entry name" value="ABC-TYPE XENOBIOTIC TRANSPORTER"/>
    <property type="match status" value="1"/>
</dbReference>
<feature type="transmembrane region" description="Helical" evidence="13">
    <location>
        <begin position="149"/>
        <end position="169"/>
    </location>
</feature>
<organism evidence="16 17">
    <name type="scientific">Acer yangbiense</name>
    <dbReference type="NCBI Taxonomy" id="1000413"/>
    <lineage>
        <taxon>Eukaryota</taxon>
        <taxon>Viridiplantae</taxon>
        <taxon>Streptophyta</taxon>
        <taxon>Embryophyta</taxon>
        <taxon>Tracheophyta</taxon>
        <taxon>Spermatophyta</taxon>
        <taxon>Magnoliopsida</taxon>
        <taxon>eudicotyledons</taxon>
        <taxon>Gunneridae</taxon>
        <taxon>Pentapetalae</taxon>
        <taxon>rosids</taxon>
        <taxon>malvids</taxon>
        <taxon>Sapindales</taxon>
        <taxon>Sapindaceae</taxon>
        <taxon>Hippocastanoideae</taxon>
        <taxon>Acereae</taxon>
        <taxon>Acer</taxon>
    </lineage>
</organism>
<feature type="transmembrane region" description="Helical" evidence="13">
    <location>
        <begin position="2573"/>
        <end position="2592"/>
    </location>
</feature>
<comment type="caution">
    <text evidence="16">The sequence shown here is derived from an EMBL/GenBank/DDBJ whole genome shotgun (WGS) entry which is preliminary data.</text>
</comment>
<dbReference type="InterPro" id="IPR003439">
    <property type="entry name" value="ABC_transporter-like_ATP-bd"/>
</dbReference>
<evidence type="ECO:0000256" key="3">
    <source>
        <dbReference type="ARBA" id="ARBA00012191"/>
    </source>
</evidence>
<keyword evidence="10 13" id="KW-1133">Transmembrane helix</keyword>
<evidence type="ECO:0000256" key="10">
    <source>
        <dbReference type="ARBA" id="ARBA00022989"/>
    </source>
</evidence>
<feature type="domain" description="ABC transmembrane type-1" evidence="15">
    <location>
        <begin position="937"/>
        <end position="1207"/>
    </location>
</feature>
<comment type="subcellular location">
    <subcellularLocation>
        <location evidence="1">Membrane</location>
        <topology evidence="1">Multi-pass membrane protein</topology>
    </subcellularLocation>
</comment>
<keyword evidence="17" id="KW-1185">Reference proteome</keyword>
<evidence type="ECO:0000259" key="15">
    <source>
        <dbReference type="PROSITE" id="PS50929"/>
    </source>
</evidence>
<dbReference type="InterPro" id="IPR011527">
    <property type="entry name" value="ABC1_TM_dom"/>
</dbReference>
<evidence type="ECO:0000313" key="17">
    <source>
        <dbReference type="Proteomes" id="UP000323000"/>
    </source>
</evidence>
<dbReference type="Proteomes" id="UP000323000">
    <property type="component" value="Chromosome 11"/>
</dbReference>
<reference evidence="17" key="1">
    <citation type="journal article" date="2019" name="Gigascience">
        <title>De novo genome assembly of the endangered Acer yangbiense, a plant species with extremely small populations endemic to Yunnan Province, China.</title>
        <authorList>
            <person name="Yang J."/>
            <person name="Wariss H.M."/>
            <person name="Tao L."/>
            <person name="Zhang R."/>
            <person name="Yun Q."/>
            <person name="Hollingsworth P."/>
            <person name="Dao Z."/>
            <person name="Luo G."/>
            <person name="Guo H."/>
            <person name="Ma Y."/>
            <person name="Sun W."/>
        </authorList>
    </citation>
    <scope>NUCLEOTIDE SEQUENCE [LARGE SCALE GENOMIC DNA]</scope>
    <source>
        <strain evidence="17">cv. Malutang</strain>
    </source>
</reference>
<feature type="transmembrane region" description="Helical" evidence="13">
    <location>
        <begin position="1904"/>
        <end position="1922"/>
    </location>
</feature>
<gene>
    <name evidence="16" type="ORF">EZV62_023141</name>
</gene>
<dbReference type="OrthoDB" id="6500128at2759"/>
<feature type="transmembrane region" description="Helical" evidence="13">
    <location>
        <begin position="1639"/>
        <end position="1659"/>
    </location>
</feature>
<dbReference type="PROSITE" id="PS50893">
    <property type="entry name" value="ABC_TRANSPORTER_2"/>
    <property type="match status" value="4"/>
</dbReference>
<keyword evidence="9" id="KW-1278">Translocase</keyword>
<dbReference type="GO" id="GO:0016020">
    <property type="term" value="C:membrane"/>
    <property type="evidence" value="ECO:0007669"/>
    <property type="project" value="UniProtKB-SubCell"/>
</dbReference>
<evidence type="ECO:0000313" key="16">
    <source>
        <dbReference type="EMBL" id="TXG50617.1"/>
    </source>
</evidence>
<feature type="domain" description="ABC transmembrane type-1" evidence="15">
    <location>
        <begin position="2381"/>
        <end position="2569"/>
    </location>
</feature>
<feature type="domain" description="ABC transmembrane type-1" evidence="15">
    <location>
        <begin position="1762"/>
        <end position="2042"/>
    </location>
</feature>
<keyword evidence="8" id="KW-0067">ATP-binding</keyword>
<feature type="transmembrane region" description="Helical" evidence="13">
    <location>
        <begin position="37"/>
        <end position="59"/>
    </location>
</feature>
<feature type="transmembrane region" description="Helical" evidence="13">
    <location>
        <begin position="1607"/>
        <end position="1627"/>
    </location>
</feature>
<keyword evidence="6" id="KW-0677">Repeat</keyword>
<dbReference type="FunFam" id="1.20.1560.10:FF:000002">
    <property type="entry name" value="ABC transporter C family member 5"/>
    <property type="match status" value="1"/>
</dbReference>
<dbReference type="FunFam" id="3.40.50.300:FF:000169">
    <property type="entry name" value="ABC transporter C family member 3"/>
    <property type="match status" value="1"/>
</dbReference>
<dbReference type="PROSITE" id="PS00211">
    <property type="entry name" value="ABC_TRANSPORTER_1"/>
    <property type="match status" value="2"/>
</dbReference>
<dbReference type="InterPro" id="IPR044746">
    <property type="entry name" value="ABCC_6TM_D1"/>
</dbReference>
<dbReference type="GO" id="GO:0005524">
    <property type="term" value="F:ATP binding"/>
    <property type="evidence" value="ECO:0007669"/>
    <property type="project" value="UniProtKB-KW"/>
</dbReference>
<dbReference type="InterPro" id="IPR003593">
    <property type="entry name" value="AAA+_ATPase"/>
</dbReference>
<dbReference type="CDD" id="cd03244">
    <property type="entry name" value="ABCC_MRP_domain2"/>
    <property type="match status" value="2"/>
</dbReference>
<comment type="similarity">
    <text evidence="2">Belongs to the ABC transporter superfamily. ABCC family. Conjugate transporter (TC 3.A.1.208) subfamily.</text>
</comment>
<feature type="transmembrane region" description="Helical" evidence="13">
    <location>
        <begin position="1760"/>
        <end position="1782"/>
    </location>
</feature>
<feature type="transmembrane region" description="Helical" evidence="13">
    <location>
        <begin position="303"/>
        <end position="324"/>
    </location>
</feature>
<dbReference type="FunFam" id="3.40.50.300:FF:000508">
    <property type="entry name" value="ABC transporter C family member 5"/>
    <property type="match status" value="1"/>
</dbReference>
<evidence type="ECO:0000256" key="7">
    <source>
        <dbReference type="ARBA" id="ARBA00022741"/>
    </source>
</evidence>
<evidence type="ECO:0000256" key="6">
    <source>
        <dbReference type="ARBA" id="ARBA00022737"/>
    </source>
</evidence>
<feature type="domain" description="ABC transmembrane type-1" evidence="15">
    <location>
        <begin position="316"/>
        <end position="596"/>
    </location>
</feature>
<feature type="transmembrane region" description="Helical" evidence="13">
    <location>
        <begin position="537"/>
        <end position="557"/>
    </location>
</feature>
<dbReference type="FunFam" id="1.20.1560.10:FF:000003">
    <property type="entry name" value="ABC transporter C family member 10"/>
    <property type="match status" value="2"/>
</dbReference>
<dbReference type="EMBL" id="VAHF01000011">
    <property type="protein sequence ID" value="TXG50617.1"/>
    <property type="molecule type" value="Genomic_DNA"/>
</dbReference>
<feature type="transmembrane region" description="Helical" evidence="13">
    <location>
        <begin position="2375"/>
        <end position="2398"/>
    </location>
</feature>
<dbReference type="CDD" id="cd18580">
    <property type="entry name" value="ABC_6TM_ABCC_D2"/>
    <property type="match status" value="2"/>
</dbReference>
<feature type="transmembrane region" description="Helical" evidence="13">
    <location>
        <begin position="79"/>
        <end position="102"/>
    </location>
</feature>
<feature type="domain" description="ABC transporter" evidence="14">
    <location>
        <begin position="1244"/>
        <end position="1479"/>
    </location>
</feature>
<dbReference type="FunFam" id="3.40.50.300:FF:000923">
    <property type="entry name" value="ABC transporter C family member 10"/>
    <property type="match status" value="1"/>
</dbReference>
<feature type="transmembrane region" description="Helical" evidence="13">
    <location>
        <begin position="2482"/>
        <end position="2504"/>
    </location>
</feature>
<dbReference type="CDD" id="cd03250">
    <property type="entry name" value="ABCC_MRP_domain1"/>
    <property type="match status" value="2"/>
</dbReference>
<feature type="domain" description="ABC transporter" evidence="14">
    <location>
        <begin position="633"/>
        <end position="856"/>
    </location>
</feature>
<evidence type="ECO:0000256" key="5">
    <source>
        <dbReference type="ARBA" id="ARBA00022692"/>
    </source>
</evidence>
<dbReference type="Pfam" id="PF00005">
    <property type="entry name" value="ABC_tran"/>
    <property type="match status" value="4"/>
</dbReference>
<feature type="transmembrane region" description="Helical" evidence="13">
    <location>
        <begin position="2410"/>
        <end position="2435"/>
    </location>
</feature>
<feature type="transmembrane region" description="Helical" evidence="13">
    <location>
        <begin position="447"/>
        <end position="469"/>
    </location>
</feature>
<dbReference type="InterPro" id="IPR027417">
    <property type="entry name" value="P-loop_NTPase"/>
</dbReference>
<evidence type="ECO:0000256" key="4">
    <source>
        <dbReference type="ARBA" id="ARBA00022448"/>
    </source>
</evidence>
<dbReference type="PANTHER" id="PTHR24223">
    <property type="entry name" value="ATP-BINDING CASSETTE SUB-FAMILY C"/>
    <property type="match status" value="1"/>
</dbReference>
<dbReference type="Pfam" id="PF24358">
    <property type="entry name" value="ABCC10_N"/>
    <property type="match status" value="2"/>
</dbReference>
<sequence length="2882" mass="321990">MEDGVWKLFCNDSKGSNETAKICNSGFLSIADPYSCVNHAMIISVDILVISICLFFIIYKLSTRKIIEPSLSQKTPQKLLFSAIYNGTLALAYFGLGLSIVSKKVYKDHSVLLLHKWLVLLFQGFTWLLLALTISFNKLHFPYNWTVKFCYLIIFYVGFLCISSLRIAILEKTVSIKMILDILSFPGTILLLFCSFRGHDHVDTNVVDSNHDASHEILQGEVTDASNDTGSNKNVTPFTKAGFFSNVSFWWLNPLMKKGKGIILEDKDIPQLRLEDQARTCYSIFMEQMSKQKQKRPSESSSMLLVIFLCQWKAILVSGFFALIKVLTLSTGPLFLRAFIEVASGKESVKYGAYALTGGLFLVKCLESLSERQWYFRTRLIGLQIRSLLSATIYQKQLRLSNDAKMAYSPGEIVSYVTVDAHKIGEFPYWFHQIWTTTLQLCLALAVVYYSVGLATTAALITVISTVVASSPMSKLQHKYQKKLMVAQDRKLKAITEALTNMKVLKLYAWETHFKNVIEGLRKEEFKWIFRVLSQKGYYLVLFYSSPIVIPAVTFWASYFLKVPLNASNVFTFLASMHIAQEQIRWIPEVAGILIEAKVSFSRILKFLEASELMNTNIRQAHSDKDMDWSIFIRSAEISWDASSSSSKATLRNISLMVKPGEKVAICGEVGSGKSTLLAAILREVPKIDGTVQVYGKIAYVSQTAWIQTGTIQENILFGSSMEPDRYQEVIEKSCLVKDLQMLPFGDLTEIGERGVNLSGGQKQRVQLARALYQDADVYLLDDPFSAVDARTATSLFNEYVMGALLGKTVLLVTHQVDFLPAFNSILLMAGGEILVAATYDKLLASTPEFQDLVNAHKNTAGSERHFESASITKPVTSEEEIQKTNVEKEIITTPLRDQLIKKEERERGDTGLKPYLQYLRHNKGPLFFSLQAVLHMLFIIGQVIQSYWLAVNIQNSHVSRVKLISIYSGIGCVLPVLMLVRSYTIALLGCRKSESIFFTLLKSIFRAPMSFYDATPLGRILSRVASDMSIIDIELAFKLSTVFGSNLNVCSCILILATSIFSFQDSKTFVFVSFCLNKKRYYFASAKELMRMNGTTKSSLASHLAESIAGAMTIRAFRQEDGFFSKSLKLIDANACSYFHSSSADEWLIQRLEILCAIVLSSSALVMTLLPLGPSTSGFIGMALSYGLSLNLNLIYAAKFNCSAADFIVSIERLEQYMHIPSEAQTVVEGKQPAQNWPAIGKVEIQNLKVKYRPNAPLVLRGISCIIEGGQKVGIVGRTGSGKTTLISALFRLVEPTEGEIIIDDVNITSIGLHDLRSHLAIIPQDPTLFSGSVRYNLDPLSQYTDHEIWEVLGKCHLLEVIREKEEGLDSLVVENGSNWSLGQRQLFCLGRALLKRSRILVLDEATASIDNATDSIIQKTIRREFADCTVITVAHRIPTVMDCNAVLAISDDLRSLRHNMENGFWMAFCNKSECSNETAKVCSSGFSSIADPYSCINHALIICIDILLLWICLFFFIYKLSTRKTIAPLESQKLPLKLIYSIIYNGILGLAYFGLGISIVSKKVHEDHSVLPLHKWLVLLFQGFTWLLLALTISLNKLHLTHSRTVKFCYIVIIYVGFVCISSLRKAILENIVSIKIILDILSFPGTILLLFCAFQGHGHADTDVDNGRDDSQVVLQGHSSNDKVTPFAEAGFFSNVSFWWLNPLMKKGKERILEDKDIPQLRLADQARTCYSIFMEQKGSSDSHSLLSVILLCQWKAILVSGFFALIKVLTLSAGPLFLREFIKVASGKETTKFEAYVLTGGLLLAKCLESLSERQWFFRTRLIGLQVRSMLSAAIYQKQLRLSNTAKMTFSPGEIVSYITVDAYKIGEFPYWFHQMWTTCLQLCLALVIIYYSVGLATTAALITVLLTVLASSPLTKLQHKYQIKLMVAQDRRLKAIAEALTNMKVLKLYAWETHFKNVIEGLRKEEFKWIYKVLTQKGYYVVLFWSSPILVPIVTLWACYFLKITLDASNAFTFLASLQIAQGQIRLIPEVAGIFIESKVSFSRIVKFLEARELENTNIRQVKSDTDMDMDWSIFIRSADISWDACSSSMATLRNINLKIKPGEKVAICGEVGSGKSTLLAAILGEVPKISGMVSVYGKIAYVSQTAWIQTGTIQENILFGSAMDPTRFQEVLDKSCLVKDIEMLPFGDLTEIGERGVNLSGGQKQRVQLARALYQDADVYLLDDPFSAVDAHTATSLFNEYVLGALSAKTVLLVTHQVDFLPAFNLILLMAGGEILEAATYDKLLASTPEFQDLVNAHKNTSGSERHFEFASSTKPVTSEGEIEKINVGQQLKTPIGDQLIKKEEREIGDTGLKPYLQYLRHKKGISCFSWQAVFLVLFVIGQLIQIYWLAADIQNSLISRVKLIAGFSLIGCILPVLLLLRSFVIVVLGCNTSESIFSTLLSSLFRAPMSFYDSTPLGRILSRVSSDMSIIDIELVFRISSALTAYVNAYTGFTYYLSSAKELMRMNGTTKSSLASYLAESIAGATTIRAFGEEDGFFSKSLKLIDENACQYFHSSSADEWLIQRLIGMALSYGLSLNVFLIYAIENHCLAANFIVSVERLEQYMHIPSEAQTVVEGKRPAQDWPAIGKVEIYNLKVKYRPNSPLVLRGISCVIEGGHKVGIVGRTGSGKTTLISVLFRLVEPTEGEIIIDDLNITSIGLHDLRSHLAIIPQDPTLFSGSVRFNLDPLSQYTDHEIWEVLGKCHLREAIQEKEEGLDSLVMEGGSNWSVGQRQLFCLGRAILKRSRILVLDEATASIDNATDCILQKTIRREFADSTVITVAHRIPTVMDCNAVIAISDGELVEYDEPVKLINKEGSLFGQLVKDYLSHTTNYAQ</sequence>
<feature type="transmembrane region" description="Helical" evidence="13">
    <location>
        <begin position="1575"/>
        <end position="1595"/>
    </location>
</feature>
<name>A0A5C7H1B6_9ROSI</name>
<feature type="domain" description="ABC transporter" evidence="14">
    <location>
        <begin position="2081"/>
        <end position="2303"/>
    </location>
</feature>
<evidence type="ECO:0000256" key="9">
    <source>
        <dbReference type="ARBA" id="ARBA00022967"/>
    </source>
</evidence>
<dbReference type="GO" id="GO:0008559">
    <property type="term" value="F:ABC-type xenobiotic transporter activity"/>
    <property type="evidence" value="ECO:0007669"/>
    <property type="project" value="UniProtKB-EC"/>
</dbReference>
<keyword evidence="11 13" id="KW-0472">Membrane</keyword>
<evidence type="ECO:0000256" key="12">
    <source>
        <dbReference type="ARBA" id="ARBA00034018"/>
    </source>
</evidence>
<dbReference type="GO" id="GO:0016887">
    <property type="term" value="F:ATP hydrolysis activity"/>
    <property type="evidence" value="ECO:0007669"/>
    <property type="project" value="InterPro"/>
</dbReference>
<dbReference type="InterPro" id="IPR044726">
    <property type="entry name" value="ABCC_6TM_D2"/>
</dbReference>
<dbReference type="SMART" id="SM00382">
    <property type="entry name" value="AAA"/>
    <property type="match status" value="4"/>
</dbReference>
<dbReference type="EC" id="7.6.2.2" evidence="3"/>
<keyword evidence="4" id="KW-0813">Transport</keyword>
<dbReference type="Gene3D" id="3.40.50.300">
    <property type="entry name" value="P-loop containing nucleotide triphosphate hydrolases"/>
    <property type="match status" value="4"/>
</dbReference>
<evidence type="ECO:0000256" key="2">
    <source>
        <dbReference type="ARBA" id="ARBA00009726"/>
    </source>
</evidence>
<feature type="transmembrane region" description="Helical" evidence="13">
    <location>
        <begin position="965"/>
        <end position="989"/>
    </location>
</feature>
<dbReference type="Pfam" id="PF00664">
    <property type="entry name" value="ABC_membrane"/>
    <property type="match status" value="4"/>
</dbReference>
<comment type="catalytic activity">
    <reaction evidence="12">
        <text>ATP + H2O + xenobioticSide 1 = ADP + phosphate + xenobioticSide 2.</text>
        <dbReference type="EC" id="7.6.2.2"/>
    </reaction>
</comment>
<dbReference type="CDD" id="cd18579">
    <property type="entry name" value="ABC_6TM_ABCC_D1"/>
    <property type="match status" value="2"/>
</dbReference>
<feature type="transmembrane region" description="Helical" evidence="13">
    <location>
        <begin position="114"/>
        <end position="137"/>
    </location>
</feature>
<dbReference type="InterPro" id="IPR036640">
    <property type="entry name" value="ABC1_TM_sf"/>
</dbReference>
<feature type="transmembrane region" description="Helical" evidence="13">
    <location>
        <begin position="1983"/>
        <end position="2003"/>
    </location>
</feature>
<evidence type="ECO:0000256" key="13">
    <source>
        <dbReference type="SAM" id="Phobius"/>
    </source>
</evidence>
<dbReference type="Gene3D" id="1.20.1560.10">
    <property type="entry name" value="ABC transporter type 1, transmembrane domain"/>
    <property type="match status" value="4"/>
</dbReference>
<feature type="transmembrane region" description="Helical" evidence="13">
    <location>
        <begin position="1540"/>
        <end position="1563"/>
    </location>
</feature>
<accession>A0A5C7H1B6</accession>
<protein>
    <recommendedName>
        <fullName evidence="3">ABC-type xenobiotic transporter</fullName>
        <ecNumber evidence="3">7.6.2.2</ecNumber>
    </recommendedName>
</protein>
<dbReference type="InterPro" id="IPR050173">
    <property type="entry name" value="ABC_transporter_C-like"/>
</dbReference>
<evidence type="ECO:0000256" key="11">
    <source>
        <dbReference type="ARBA" id="ARBA00023136"/>
    </source>
</evidence>
<evidence type="ECO:0000256" key="8">
    <source>
        <dbReference type="ARBA" id="ARBA00022840"/>
    </source>
</evidence>
<dbReference type="SUPFAM" id="SSF52540">
    <property type="entry name" value="P-loop containing nucleoside triphosphate hydrolases"/>
    <property type="match status" value="4"/>
</dbReference>
<dbReference type="InterPro" id="IPR017871">
    <property type="entry name" value="ABC_transporter-like_CS"/>
</dbReference>
<dbReference type="PROSITE" id="PS50929">
    <property type="entry name" value="ABC_TM1F"/>
    <property type="match status" value="4"/>
</dbReference>
<dbReference type="SUPFAM" id="SSF90123">
    <property type="entry name" value="ABC transporter transmembrane region"/>
    <property type="match status" value="4"/>
</dbReference>
<feature type="transmembrane region" description="Helical" evidence="13">
    <location>
        <begin position="175"/>
        <end position="194"/>
    </location>
</feature>